<name>X1B0J4_9ZZZZ</name>
<sequence length="288" mass="33160">ASQIGLIGHSLGGFVVLMNQALDPRFNVTVAWAPLVNFDPQVIPIIPSGYEDYIPANLLNSTNTNNLLIIMHEDDEVIAFEDQAVVARDLTNCTVFRITEPLFGGGHQLFSDVVIIESIKWFENYFFKYEKINGPIIITFLVNYVIIIITLILLVLIVLTLIIYTSKFFPYKKEGLVKPMPKITGKLSKIKDRAIRIRKILQIIVYIALFLLNWEIFERAFGLAGIFLASLNITAVYFIVKIILYFRKLKKQEVKFDLKQIWVLIKSEFQLKYLFFAVICNGYFITLY</sequence>
<feature type="transmembrane region" description="Helical" evidence="1">
    <location>
        <begin position="200"/>
        <end position="217"/>
    </location>
</feature>
<keyword evidence="1" id="KW-0472">Membrane</keyword>
<gene>
    <name evidence="2" type="ORF">S01H4_32599</name>
</gene>
<accession>X1B0J4</accession>
<dbReference type="InterPro" id="IPR029058">
    <property type="entry name" value="AB_hydrolase_fold"/>
</dbReference>
<evidence type="ECO:0000256" key="1">
    <source>
        <dbReference type="SAM" id="Phobius"/>
    </source>
</evidence>
<feature type="non-terminal residue" evidence="2">
    <location>
        <position position="1"/>
    </location>
</feature>
<comment type="caution">
    <text evidence="2">The sequence shown here is derived from an EMBL/GenBank/DDBJ whole genome shotgun (WGS) entry which is preliminary data.</text>
</comment>
<feature type="transmembrane region" description="Helical" evidence="1">
    <location>
        <begin position="141"/>
        <end position="164"/>
    </location>
</feature>
<dbReference type="AlphaFoldDB" id="X1B0J4"/>
<dbReference type="SUPFAM" id="SSF53474">
    <property type="entry name" value="alpha/beta-Hydrolases"/>
    <property type="match status" value="1"/>
</dbReference>
<keyword evidence="1" id="KW-1133">Transmembrane helix</keyword>
<feature type="transmembrane region" description="Helical" evidence="1">
    <location>
        <begin position="223"/>
        <end position="246"/>
    </location>
</feature>
<organism evidence="2">
    <name type="scientific">marine sediment metagenome</name>
    <dbReference type="NCBI Taxonomy" id="412755"/>
    <lineage>
        <taxon>unclassified sequences</taxon>
        <taxon>metagenomes</taxon>
        <taxon>ecological metagenomes</taxon>
    </lineage>
</organism>
<evidence type="ECO:0000313" key="2">
    <source>
        <dbReference type="EMBL" id="GAG74892.1"/>
    </source>
</evidence>
<keyword evidence="1" id="KW-0812">Transmembrane</keyword>
<dbReference type="Gene3D" id="3.40.50.1820">
    <property type="entry name" value="alpha/beta hydrolase"/>
    <property type="match status" value="1"/>
</dbReference>
<protein>
    <submittedName>
        <fullName evidence="2">Uncharacterized protein</fullName>
    </submittedName>
</protein>
<dbReference type="EMBL" id="BART01017064">
    <property type="protein sequence ID" value="GAG74892.1"/>
    <property type="molecule type" value="Genomic_DNA"/>
</dbReference>
<proteinExistence type="predicted"/>
<reference evidence="2" key="1">
    <citation type="journal article" date="2014" name="Front. Microbiol.">
        <title>High frequency of phylogenetically diverse reductive dehalogenase-homologous genes in deep subseafloor sedimentary metagenomes.</title>
        <authorList>
            <person name="Kawai M."/>
            <person name="Futagami T."/>
            <person name="Toyoda A."/>
            <person name="Takaki Y."/>
            <person name="Nishi S."/>
            <person name="Hori S."/>
            <person name="Arai W."/>
            <person name="Tsubouchi T."/>
            <person name="Morono Y."/>
            <person name="Uchiyama I."/>
            <person name="Ito T."/>
            <person name="Fujiyama A."/>
            <person name="Inagaki F."/>
            <person name="Takami H."/>
        </authorList>
    </citation>
    <scope>NUCLEOTIDE SEQUENCE</scope>
    <source>
        <strain evidence="2">Expedition CK06-06</strain>
    </source>
</reference>